<protein>
    <recommendedName>
        <fullName evidence="4">2-C-methyl-D-erythritol 4-phosphate cytidylyltransferase</fullName>
        <ecNumber evidence="4">2.7.7.60</ecNumber>
    </recommendedName>
    <alternativeName>
        <fullName evidence="4">4-diphosphocytidyl-2C-methyl-D-erythritol synthase</fullName>
    </alternativeName>
    <alternativeName>
        <fullName evidence="4">MEP cytidylyltransferase</fullName>
        <shortName evidence="4">MCT</shortName>
    </alternativeName>
</protein>
<dbReference type="PANTHER" id="PTHR32125:SF4">
    <property type="entry name" value="2-C-METHYL-D-ERYTHRITOL 4-PHOSPHATE CYTIDYLYLTRANSFERASE, CHLOROPLASTIC"/>
    <property type="match status" value="1"/>
</dbReference>
<dbReference type="SUPFAM" id="SSF53448">
    <property type="entry name" value="Nucleotide-diphospho-sugar transferases"/>
    <property type="match status" value="1"/>
</dbReference>
<feature type="compositionally biased region" description="Basic and acidic residues" evidence="5">
    <location>
        <begin position="437"/>
        <end position="454"/>
    </location>
</feature>
<dbReference type="Pfam" id="PF00106">
    <property type="entry name" value="adh_short"/>
    <property type="match status" value="1"/>
</dbReference>
<dbReference type="Gene3D" id="3.40.50.720">
    <property type="entry name" value="NAD(P)-binding Rossmann-like Domain"/>
    <property type="match status" value="1"/>
</dbReference>
<keyword evidence="7" id="KW-1185">Reference proteome</keyword>
<dbReference type="InterPro" id="IPR002347">
    <property type="entry name" value="SDR_fam"/>
</dbReference>
<organism evidence="6 7">
    <name type="scientific">Microbacterium elymi</name>
    <dbReference type="NCBI Taxonomy" id="2909587"/>
    <lineage>
        <taxon>Bacteria</taxon>
        <taxon>Bacillati</taxon>
        <taxon>Actinomycetota</taxon>
        <taxon>Actinomycetes</taxon>
        <taxon>Micrococcales</taxon>
        <taxon>Microbacteriaceae</taxon>
        <taxon>Microbacterium</taxon>
    </lineage>
</organism>
<evidence type="ECO:0000256" key="1">
    <source>
        <dbReference type="ARBA" id="ARBA00006484"/>
    </source>
</evidence>
<dbReference type="InterPro" id="IPR012115">
    <property type="entry name" value="CDP-ribitol_syn"/>
</dbReference>
<gene>
    <name evidence="4" type="primary">ispD</name>
    <name evidence="6" type="ORF">L2X98_21190</name>
</gene>
<keyword evidence="4" id="KW-0414">Isoprene biosynthesis</keyword>
<comment type="similarity">
    <text evidence="4">Belongs to the IspD/TarI cytidylyltransferase family. IspD subfamily.</text>
</comment>
<dbReference type="HAMAP" id="MF_00108">
    <property type="entry name" value="IspD"/>
    <property type="match status" value="1"/>
</dbReference>
<evidence type="ECO:0000256" key="2">
    <source>
        <dbReference type="ARBA" id="ARBA00022679"/>
    </source>
</evidence>
<dbReference type="PROSITE" id="PS00061">
    <property type="entry name" value="ADH_SHORT"/>
    <property type="match status" value="1"/>
</dbReference>
<evidence type="ECO:0000256" key="5">
    <source>
        <dbReference type="SAM" id="MobiDB-lite"/>
    </source>
</evidence>
<accession>A0ABY5NKQ5</accession>
<evidence type="ECO:0000256" key="4">
    <source>
        <dbReference type="HAMAP-Rule" id="MF_00108"/>
    </source>
</evidence>
<dbReference type="SUPFAM" id="SSF51735">
    <property type="entry name" value="NAD(P)-binding Rossmann-fold domains"/>
    <property type="match status" value="1"/>
</dbReference>
<feature type="site" description="Positions MEP for the nucleophilic attack" evidence="4">
    <location>
        <position position="217"/>
    </location>
</feature>
<dbReference type="CDD" id="cd02516">
    <property type="entry name" value="CDP-ME_synthetase"/>
    <property type="match status" value="1"/>
</dbReference>
<dbReference type="Gene3D" id="3.90.550.10">
    <property type="entry name" value="Spore Coat Polysaccharide Biosynthesis Protein SpsA, Chain A"/>
    <property type="match status" value="1"/>
</dbReference>
<dbReference type="InterPro" id="IPR029044">
    <property type="entry name" value="Nucleotide-diphossugar_trans"/>
</dbReference>
<dbReference type="EC" id="2.7.7.60" evidence="4"/>
<feature type="site" description="Transition state stabilizer" evidence="4">
    <location>
        <position position="19"/>
    </location>
</feature>
<feature type="region of interest" description="Disordered" evidence="5">
    <location>
        <begin position="414"/>
        <end position="465"/>
    </location>
</feature>
<dbReference type="InterPro" id="IPR050088">
    <property type="entry name" value="IspD/TarI_cytidylyltransf_bact"/>
</dbReference>
<dbReference type="EMBL" id="CP091139">
    <property type="protein sequence ID" value="UUT35740.1"/>
    <property type="molecule type" value="Genomic_DNA"/>
</dbReference>
<comment type="similarity">
    <text evidence="1">Belongs to the short-chain dehydrogenases/reductases (SDR) family.</text>
</comment>
<dbReference type="Pfam" id="PF01128">
    <property type="entry name" value="IspD"/>
    <property type="match status" value="1"/>
</dbReference>
<dbReference type="InterPro" id="IPR020904">
    <property type="entry name" value="Sc_DH/Rdtase_CS"/>
</dbReference>
<dbReference type="InterPro" id="IPR034683">
    <property type="entry name" value="IspD/TarI"/>
</dbReference>
<feature type="site" description="Transition state stabilizer" evidence="4">
    <location>
        <position position="26"/>
    </location>
</feature>
<dbReference type="PRINTS" id="PR00081">
    <property type="entry name" value="GDHRDH"/>
</dbReference>
<sequence>MSDSTRTVAVVLAGGIGVRVGLGIPKQLIRIAGKAIVEHTLEAVQASDDVDEIIVMMNPGAIAELDHLKDDARFPKLTRILPGGATRNDTTELAIAALDGDDLKVLFHDAVRPFIDSRIIHDCVTALDRYDAVDTAIPSADTIIEVDGNGLVSGIPARSMLRRGQTPQAFRLRTIREAYAIARRDPDFHATDDCGVVFTYLPDVPIFVVEGTAENMKVTEPIDVHIADKLFQLQSASLSLEEMGTLPDLSGKGVVVFGGSYGIGASIVRLAQEAGARVVEFSRSTTGTDVTSAKHVRKALAKAADELGRIDAVVITAGVLQIAPLIDTKKSDLKRTIQTNLTAPALVCREAYRYLAQTQGQVILFTSSSYTRGRANYSTYSATKAGVVNLTQALSEEWADSGVRINCINPQRTATPMRTAAFGDEPSGTLPRPRRSGTGDHPRDRRGPDRSGRDRRGRRHGIAPRSDMTDSIVRFSVVVPLYRSARYLPDLLRAFDAQAPRAI</sequence>
<dbReference type="PIRSF" id="PIRSF036586">
    <property type="entry name" value="CDP-ribitol_syn"/>
    <property type="match status" value="1"/>
</dbReference>
<keyword evidence="3 4" id="KW-0548">Nucleotidyltransferase</keyword>
<comment type="catalytic activity">
    <reaction evidence="4">
        <text>2-C-methyl-D-erythritol 4-phosphate + CTP + H(+) = 4-CDP-2-C-methyl-D-erythritol + diphosphate</text>
        <dbReference type="Rhea" id="RHEA:13429"/>
        <dbReference type="ChEBI" id="CHEBI:15378"/>
        <dbReference type="ChEBI" id="CHEBI:33019"/>
        <dbReference type="ChEBI" id="CHEBI:37563"/>
        <dbReference type="ChEBI" id="CHEBI:57823"/>
        <dbReference type="ChEBI" id="CHEBI:58262"/>
        <dbReference type="EC" id="2.7.7.60"/>
    </reaction>
</comment>
<dbReference type="InterPro" id="IPR001228">
    <property type="entry name" value="IspD"/>
</dbReference>
<dbReference type="InterPro" id="IPR036291">
    <property type="entry name" value="NAD(P)-bd_dom_sf"/>
</dbReference>
<proteinExistence type="inferred from homology"/>
<dbReference type="GO" id="GO:0016779">
    <property type="term" value="F:nucleotidyltransferase activity"/>
    <property type="evidence" value="ECO:0007669"/>
    <property type="project" value="UniProtKB-KW"/>
</dbReference>
<comment type="function">
    <text evidence="4">Catalyzes the formation of 4-diphosphocytidyl-2-C-methyl-D-erythritol from CTP and 2-C-methyl-D-erythritol 4-phosphate (MEP).</text>
</comment>
<name>A0ABY5NKQ5_9MICO</name>
<dbReference type="CDD" id="cd05233">
    <property type="entry name" value="SDR_c"/>
    <property type="match status" value="1"/>
</dbReference>
<dbReference type="RefSeq" id="WP_259612359.1">
    <property type="nucleotide sequence ID" value="NZ_CP091139.2"/>
</dbReference>
<evidence type="ECO:0000256" key="3">
    <source>
        <dbReference type="ARBA" id="ARBA00022695"/>
    </source>
</evidence>
<reference evidence="6" key="1">
    <citation type="submission" date="2022-01" db="EMBL/GenBank/DDBJ databases">
        <title>Microbacterium eymi and Microbacterium rhizovicinus sp. nov., isolated from the rhizospheric soil of Elymus tsukushiensis, a plant native to the Dokdo Islands, Republic of Korea.</title>
        <authorList>
            <person name="Hwang Y.J."/>
        </authorList>
    </citation>
    <scope>NUCLEOTIDE SEQUENCE</scope>
    <source>
        <strain evidence="6">KUDC0405</strain>
    </source>
</reference>
<feature type="site" description="Positions MEP for the nucleophilic attack" evidence="4">
    <location>
        <position position="158"/>
    </location>
</feature>
<comment type="pathway">
    <text evidence="4">Isoprenoid biosynthesis; isopentenyl diphosphate biosynthesis via DXP pathway; isopentenyl diphosphate from 1-deoxy-D-xylulose 5-phosphate: step 2/6.</text>
</comment>
<keyword evidence="2 4" id="KW-0808">Transferase</keyword>
<dbReference type="Proteomes" id="UP001054811">
    <property type="component" value="Chromosome"/>
</dbReference>
<evidence type="ECO:0000313" key="6">
    <source>
        <dbReference type="EMBL" id="UUT35740.1"/>
    </source>
</evidence>
<dbReference type="PRINTS" id="PR00080">
    <property type="entry name" value="SDRFAMILY"/>
</dbReference>
<dbReference type="PANTHER" id="PTHR32125">
    <property type="entry name" value="2-C-METHYL-D-ERYTHRITOL 4-PHOSPHATE CYTIDYLYLTRANSFERASE, CHLOROPLASTIC"/>
    <property type="match status" value="1"/>
</dbReference>
<evidence type="ECO:0000313" key="7">
    <source>
        <dbReference type="Proteomes" id="UP001054811"/>
    </source>
</evidence>